<organism evidence="1 2">
    <name type="scientific">Cohnella abietis</name>
    <dbReference type="NCBI Taxonomy" id="2507935"/>
    <lineage>
        <taxon>Bacteria</taxon>
        <taxon>Bacillati</taxon>
        <taxon>Bacillota</taxon>
        <taxon>Bacilli</taxon>
        <taxon>Bacillales</taxon>
        <taxon>Paenibacillaceae</taxon>
        <taxon>Cohnella</taxon>
    </lineage>
</organism>
<dbReference type="AlphaFoldDB" id="A0A3T1DCJ3"/>
<dbReference type="Pfam" id="PF11042">
    <property type="entry name" value="DUF2750"/>
    <property type="match status" value="1"/>
</dbReference>
<dbReference type="KEGG" id="cohn:KCTCHS21_52700"/>
<evidence type="ECO:0008006" key="3">
    <source>
        <dbReference type="Google" id="ProtNLM"/>
    </source>
</evidence>
<evidence type="ECO:0000313" key="2">
    <source>
        <dbReference type="Proteomes" id="UP000289856"/>
    </source>
</evidence>
<proteinExistence type="predicted"/>
<dbReference type="Proteomes" id="UP000289856">
    <property type="component" value="Chromosome"/>
</dbReference>
<dbReference type="EMBL" id="AP019400">
    <property type="protein sequence ID" value="BBI35871.1"/>
    <property type="molecule type" value="Genomic_DNA"/>
</dbReference>
<dbReference type="OrthoDB" id="2936081at2"/>
<accession>A0A3T1DCJ3</accession>
<protein>
    <recommendedName>
        <fullName evidence="3">DUF2750 domain-containing protein</fullName>
    </recommendedName>
</protein>
<evidence type="ECO:0000313" key="1">
    <source>
        <dbReference type="EMBL" id="BBI35871.1"/>
    </source>
</evidence>
<keyword evidence="2" id="KW-1185">Reference proteome</keyword>
<gene>
    <name evidence="1" type="ORF">KCTCHS21_52700</name>
</gene>
<dbReference type="InterPro" id="IPR021284">
    <property type="entry name" value="DUF2750"/>
</dbReference>
<name>A0A3T1DCJ3_9BACL</name>
<dbReference type="RefSeq" id="WP_130614912.1">
    <property type="nucleotide sequence ID" value="NZ_AP019400.1"/>
</dbReference>
<sequence>MNQKEFEAVIKLPANIRYEYFINKVADSEEVWGLYDDGWAVTEDDNGNILIPFWPKRIFAEFCIFEEWSHYKPQSITLNEFMNDWLPGISEDHHKPSIFWNRNDSAVVAVNVLLNDLEQEIEKY</sequence>
<reference evidence="1 2" key="1">
    <citation type="submission" date="2019-01" db="EMBL/GenBank/DDBJ databases">
        <title>Complete genome sequence of Cohnella hallensis HS21 isolated from Korean fir (Abies koreana) rhizospheric soil.</title>
        <authorList>
            <person name="Jiang L."/>
            <person name="Kang S.W."/>
            <person name="Kim S."/>
            <person name="Jung J."/>
            <person name="Kim C.Y."/>
            <person name="Kim D.H."/>
            <person name="Kim S.W."/>
            <person name="Lee J."/>
        </authorList>
    </citation>
    <scope>NUCLEOTIDE SEQUENCE [LARGE SCALE GENOMIC DNA]</scope>
    <source>
        <strain evidence="1 2">HS21</strain>
    </source>
</reference>